<dbReference type="InterPro" id="IPR002347">
    <property type="entry name" value="SDR_fam"/>
</dbReference>
<evidence type="ECO:0000256" key="2">
    <source>
        <dbReference type="ARBA" id="ARBA00023002"/>
    </source>
</evidence>
<dbReference type="NCBIfam" id="NF005118">
    <property type="entry name" value="PRK06550.1"/>
    <property type="match status" value="1"/>
</dbReference>
<dbReference type="OrthoDB" id="9803333at2"/>
<dbReference type="RefSeq" id="WP_078755569.1">
    <property type="nucleotide sequence ID" value="NZ_FUWO01000005.1"/>
</dbReference>
<name>A0A1T4KM33_9LACT</name>
<dbReference type="STRING" id="1121925.SAMN02746011_00772"/>
<proteinExistence type="inferred from homology"/>
<gene>
    <name evidence="3" type="ORF">SAMN02746011_00772</name>
</gene>
<dbReference type="Proteomes" id="UP000189941">
    <property type="component" value="Unassembled WGS sequence"/>
</dbReference>
<dbReference type="PRINTS" id="PR00081">
    <property type="entry name" value="GDHRDH"/>
</dbReference>
<dbReference type="SUPFAM" id="SSF51735">
    <property type="entry name" value="NAD(P)-binding Rossmann-fold domains"/>
    <property type="match status" value="1"/>
</dbReference>
<dbReference type="InterPro" id="IPR020904">
    <property type="entry name" value="Sc_DH/Rdtase_CS"/>
</dbReference>
<dbReference type="Pfam" id="PF13561">
    <property type="entry name" value="adh_short_C2"/>
    <property type="match status" value="1"/>
</dbReference>
<dbReference type="EMBL" id="FUWO01000005">
    <property type="protein sequence ID" value="SJZ43448.1"/>
    <property type="molecule type" value="Genomic_DNA"/>
</dbReference>
<dbReference type="InterPro" id="IPR036291">
    <property type="entry name" value="NAD(P)-bd_dom_sf"/>
</dbReference>
<dbReference type="GO" id="GO:0008206">
    <property type="term" value="P:bile acid metabolic process"/>
    <property type="evidence" value="ECO:0007669"/>
    <property type="project" value="UniProtKB-ARBA"/>
</dbReference>
<sequence length="255" mass="28019">MTNLKVKREHFLPQQMTVIVTGASSGIGYAQVQAFLKAGHQVLAVDKVSYPDNLPETDRLIFIKKDLTDEAHVKEVFEVLNQKYGQLQVLCNTAGMLDNYQTIEQTSFSQWQQILANNLTSQFLMAKYALPYLLKNPTSRIINMASIASLTAGGGGVAYTAAKHAIAGLTKQLAYDYAERGLRVNAIAPGAIQTPMNANDFIGEEPMANWVAVQTPVKRWAQPEEVAELTLFLASDAADYMQGVVIPLDGGWLIR</sequence>
<comment type="similarity">
    <text evidence="1">Belongs to the short-chain dehydrogenases/reductases (SDR) family.</text>
</comment>
<organism evidence="3 4">
    <name type="scientific">Globicatella sulfidifaciens DSM 15739</name>
    <dbReference type="NCBI Taxonomy" id="1121925"/>
    <lineage>
        <taxon>Bacteria</taxon>
        <taxon>Bacillati</taxon>
        <taxon>Bacillota</taxon>
        <taxon>Bacilli</taxon>
        <taxon>Lactobacillales</taxon>
        <taxon>Aerococcaceae</taxon>
        <taxon>Globicatella</taxon>
    </lineage>
</organism>
<dbReference type="PANTHER" id="PTHR24321:SF8">
    <property type="entry name" value="ESTRADIOL 17-BETA-DEHYDROGENASE 8-RELATED"/>
    <property type="match status" value="1"/>
</dbReference>
<dbReference type="CDD" id="cd05233">
    <property type="entry name" value="SDR_c"/>
    <property type="match status" value="1"/>
</dbReference>
<accession>A0A1T4KM33</accession>
<evidence type="ECO:0000313" key="4">
    <source>
        <dbReference type="Proteomes" id="UP000189941"/>
    </source>
</evidence>
<keyword evidence="4" id="KW-1185">Reference proteome</keyword>
<dbReference type="PRINTS" id="PR00080">
    <property type="entry name" value="SDRFAMILY"/>
</dbReference>
<evidence type="ECO:0000256" key="1">
    <source>
        <dbReference type="ARBA" id="ARBA00006484"/>
    </source>
</evidence>
<dbReference type="Gene3D" id="3.40.50.720">
    <property type="entry name" value="NAD(P)-binding Rossmann-like Domain"/>
    <property type="match status" value="1"/>
</dbReference>
<evidence type="ECO:0000313" key="3">
    <source>
        <dbReference type="EMBL" id="SJZ43448.1"/>
    </source>
</evidence>
<dbReference type="GO" id="GO:0016491">
    <property type="term" value="F:oxidoreductase activity"/>
    <property type="evidence" value="ECO:0007669"/>
    <property type="project" value="UniProtKB-KW"/>
</dbReference>
<dbReference type="PANTHER" id="PTHR24321">
    <property type="entry name" value="DEHYDROGENASES, SHORT CHAIN"/>
    <property type="match status" value="1"/>
</dbReference>
<reference evidence="4" key="1">
    <citation type="submission" date="2017-02" db="EMBL/GenBank/DDBJ databases">
        <authorList>
            <person name="Varghese N."/>
            <person name="Submissions S."/>
        </authorList>
    </citation>
    <scope>NUCLEOTIDE SEQUENCE [LARGE SCALE GENOMIC DNA]</scope>
    <source>
        <strain evidence="4">DSM 15739</strain>
    </source>
</reference>
<dbReference type="PROSITE" id="PS00061">
    <property type="entry name" value="ADH_SHORT"/>
    <property type="match status" value="1"/>
</dbReference>
<keyword evidence="2" id="KW-0560">Oxidoreductase</keyword>
<dbReference type="FunFam" id="3.40.50.720:FF:000084">
    <property type="entry name" value="Short-chain dehydrogenase reductase"/>
    <property type="match status" value="1"/>
</dbReference>
<protein>
    <submittedName>
        <fullName evidence="3">3-oxoacyl-[acyl-carrier protein] reductase</fullName>
    </submittedName>
</protein>
<dbReference type="AlphaFoldDB" id="A0A1T4KM33"/>